<dbReference type="Gene3D" id="1.20.120.530">
    <property type="entry name" value="GntR ligand-binding domain-like"/>
    <property type="match status" value="1"/>
</dbReference>
<keyword evidence="2 5" id="KW-0238">DNA-binding</keyword>
<dbReference type="SUPFAM" id="SSF48008">
    <property type="entry name" value="GntR ligand-binding domain-like"/>
    <property type="match status" value="1"/>
</dbReference>
<dbReference type="SMART" id="SM00895">
    <property type="entry name" value="FCD"/>
    <property type="match status" value="1"/>
</dbReference>
<dbReference type="SUPFAM" id="SSF46785">
    <property type="entry name" value="Winged helix' DNA-binding domain"/>
    <property type="match status" value="1"/>
</dbReference>
<dbReference type="Pfam" id="PF07729">
    <property type="entry name" value="FCD"/>
    <property type="match status" value="1"/>
</dbReference>
<dbReference type="Proteomes" id="UP001262754">
    <property type="component" value="Unassembled WGS sequence"/>
</dbReference>
<keyword evidence="1" id="KW-0805">Transcription regulation</keyword>
<accession>A0ABU1N2W4</accession>
<dbReference type="PANTHER" id="PTHR43537:SF5">
    <property type="entry name" value="UXU OPERON TRANSCRIPTIONAL REGULATOR"/>
    <property type="match status" value="1"/>
</dbReference>
<proteinExistence type="predicted"/>
<dbReference type="CDD" id="cd07377">
    <property type="entry name" value="WHTH_GntR"/>
    <property type="match status" value="1"/>
</dbReference>
<comment type="caution">
    <text evidence="5">The sequence shown here is derived from an EMBL/GenBank/DDBJ whole genome shotgun (WGS) entry which is preliminary data.</text>
</comment>
<dbReference type="PRINTS" id="PR00035">
    <property type="entry name" value="HTHGNTR"/>
</dbReference>
<evidence type="ECO:0000313" key="6">
    <source>
        <dbReference type="Proteomes" id="UP001262754"/>
    </source>
</evidence>
<reference evidence="5 6" key="1">
    <citation type="submission" date="2023-07" db="EMBL/GenBank/DDBJ databases">
        <title>Sorghum-associated microbial communities from plants grown in Nebraska, USA.</title>
        <authorList>
            <person name="Schachtman D."/>
        </authorList>
    </citation>
    <scope>NUCLEOTIDE SEQUENCE [LARGE SCALE GENOMIC DNA]</scope>
    <source>
        <strain evidence="5 6">DS2154</strain>
    </source>
</reference>
<organism evidence="5 6">
    <name type="scientific">Caulobacter rhizosphaerae</name>
    <dbReference type="NCBI Taxonomy" id="2010972"/>
    <lineage>
        <taxon>Bacteria</taxon>
        <taxon>Pseudomonadati</taxon>
        <taxon>Pseudomonadota</taxon>
        <taxon>Alphaproteobacteria</taxon>
        <taxon>Caulobacterales</taxon>
        <taxon>Caulobacteraceae</taxon>
        <taxon>Caulobacter</taxon>
    </lineage>
</organism>
<protein>
    <submittedName>
        <fullName evidence="5">DNA-binding FadR family transcriptional regulator</fullName>
    </submittedName>
</protein>
<dbReference type="EMBL" id="JAVDRL010000009">
    <property type="protein sequence ID" value="MDR6532421.1"/>
    <property type="molecule type" value="Genomic_DNA"/>
</dbReference>
<evidence type="ECO:0000256" key="1">
    <source>
        <dbReference type="ARBA" id="ARBA00023015"/>
    </source>
</evidence>
<name>A0ABU1N2W4_9CAUL</name>
<dbReference type="Pfam" id="PF00392">
    <property type="entry name" value="GntR"/>
    <property type="match status" value="1"/>
</dbReference>
<dbReference type="PANTHER" id="PTHR43537">
    <property type="entry name" value="TRANSCRIPTIONAL REGULATOR, GNTR FAMILY"/>
    <property type="match status" value="1"/>
</dbReference>
<dbReference type="InterPro" id="IPR008920">
    <property type="entry name" value="TF_FadR/GntR_C"/>
</dbReference>
<dbReference type="InterPro" id="IPR011711">
    <property type="entry name" value="GntR_C"/>
</dbReference>
<dbReference type="InterPro" id="IPR036388">
    <property type="entry name" value="WH-like_DNA-bd_sf"/>
</dbReference>
<dbReference type="GO" id="GO:0003677">
    <property type="term" value="F:DNA binding"/>
    <property type="evidence" value="ECO:0007669"/>
    <property type="project" value="UniProtKB-KW"/>
</dbReference>
<evidence type="ECO:0000259" key="4">
    <source>
        <dbReference type="PROSITE" id="PS50949"/>
    </source>
</evidence>
<dbReference type="PROSITE" id="PS50949">
    <property type="entry name" value="HTH_GNTR"/>
    <property type="match status" value="1"/>
</dbReference>
<evidence type="ECO:0000256" key="2">
    <source>
        <dbReference type="ARBA" id="ARBA00023125"/>
    </source>
</evidence>
<gene>
    <name evidence="5" type="ORF">J2800_003179</name>
</gene>
<dbReference type="Gene3D" id="1.10.10.10">
    <property type="entry name" value="Winged helix-like DNA-binding domain superfamily/Winged helix DNA-binding domain"/>
    <property type="match status" value="1"/>
</dbReference>
<evidence type="ECO:0000256" key="3">
    <source>
        <dbReference type="ARBA" id="ARBA00023163"/>
    </source>
</evidence>
<keyword evidence="3" id="KW-0804">Transcription</keyword>
<dbReference type="InterPro" id="IPR000524">
    <property type="entry name" value="Tscrpt_reg_HTH_GntR"/>
</dbReference>
<dbReference type="SMART" id="SM00345">
    <property type="entry name" value="HTH_GNTR"/>
    <property type="match status" value="1"/>
</dbReference>
<evidence type="ECO:0000313" key="5">
    <source>
        <dbReference type="EMBL" id="MDR6532421.1"/>
    </source>
</evidence>
<sequence>MTTGATDPQKLYQQIARAIATAIGDGRYGPGDKLPSERELADDFGVSRPTIRDAMIALEFQGLVEARQGSGVYVNAAAPPGEDSAEAEVGALELTEARRLFEGEACALSAATITEADLARLEQVVGQMASSIAADEAERLEQDFHLAIARATGNAAIEAGVADLWTLRQQSPACVALLRRARAHGGGDRAEAHRRIVAALRRRDPRAARQALHAHLAQVVDDLLAVTELDALQQTRQKMAEQRRELARRTQI</sequence>
<feature type="domain" description="HTH gntR-type" evidence="4">
    <location>
        <begin position="9"/>
        <end position="77"/>
    </location>
</feature>
<dbReference type="InterPro" id="IPR036390">
    <property type="entry name" value="WH_DNA-bd_sf"/>
</dbReference>
<keyword evidence="6" id="KW-1185">Reference proteome</keyword>
<dbReference type="RefSeq" id="WP_056752286.1">
    <property type="nucleotide sequence ID" value="NZ_JAVDRL010000009.1"/>
</dbReference>